<feature type="non-terminal residue" evidence="2">
    <location>
        <position position="1"/>
    </location>
</feature>
<protein>
    <submittedName>
        <fullName evidence="2">Uncharacterized protein</fullName>
    </submittedName>
</protein>
<evidence type="ECO:0000313" key="3">
    <source>
        <dbReference type="Proteomes" id="UP000807769"/>
    </source>
</evidence>
<comment type="caution">
    <text evidence="2">The sequence shown here is derived from an EMBL/GenBank/DDBJ whole genome shotgun (WGS) entry which is preliminary data.</text>
</comment>
<gene>
    <name evidence="2" type="ORF">BJ212DRAFT_1208006</name>
    <name evidence="1" type="ORF">BJ212DRAFT_1216054</name>
</gene>
<dbReference type="OrthoDB" id="3056321at2759"/>
<proteinExistence type="predicted"/>
<keyword evidence="3" id="KW-1185">Reference proteome</keyword>
<evidence type="ECO:0000313" key="2">
    <source>
        <dbReference type="EMBL" id="KAG1821828.1"/>
    </source>
</evidence>
<feature type="non-terminal residue" evidence="2">
    <location>
        <position position="65"/>
    </location>
</feature>
<sequence length="65" mass="7447">SSSQIGLLKQILEVLQNSTIAKEKAKDPLSEFWADYETRSGQYDDDMLKRCNQSLQIVLLFVRAI</sequence>
<dbReference type="AlphaFoldDB" id="A0A9P7JGU7"/>
<accession>A0A9P7JGU7</accession>
<dbReference type="GeneID" id="64623199"/>
<evidence type="ECO:0000313" key="1">
    <source>
        <dbReference type="EMBL" id="KAG1800068.1"/>
    </source>
</evidence>
<dbReference type="RefSeq" id="XP_041196568.1">
    <property type="nucleotide sequence ID" value="XM_041329182.1"/>
</dbReference>
<organism evidence="2 3">
    <name type="scientific">Suillus subaureus</name>
    <dbReference type="NCBI Taxonomy" id="48587"/>
    <lineage>
        <taxon>Eukaryota</taxon>
        <taxon>Fungi</taxon>
        <taxon>Dikarya</taxon>
        <taxon>Basidiomycota</taxon>
        <taxon>Agaricomycotina</taxon>
        <taxon>Agaricomycetes</taxon>
        <taxon>Agaricomycetidae</taxon>
        <taxon>Boletales</taxon>
        <taxon>Suillineae</taxon>
        <taxon>Suillaceae</taxon>
        <taxon>Suillus</taxon>
    </lineage>
</organism>
<reference evidence="2" key="1">
    <citation type="journal article" date="2020" name="New Phytol.">
        <title>Comparative genomics reveals dynamic genome evolution in host specialist ectomycorrhizal fungi.</title>
        <authorList>
            <person name="Lofgren L.A."/>
            <person name="Nguyen N.H."/>
            <person name="Vilgalys R."/>
            <person name="Ruytinx J."/>
            <person name="Liao H.L."/>
            <person name="Branco S."/>
            <person name="Kuo A."/>
            <person name="LaButti K."/>
            <person name="Lipzen A."/>
            <person name="Andreopoulos W."/>
            <person name="Pangilinan J."/>
            <person name="Riley R."/>
            <person name="Hundley H."/>
            <person name="Na H."/>
            <person name="Barry K."/>
            <person name="Grigoriev I.V."/>
            <person name="Stajich J.E."/>
            <person name="Kennedy P.G."/>
        </authorList>
    </citation>
    <scope>NUCLEOTIDE SEQUENCE</scope>
    <source>
        <strain evidence="2">MN1</strain>
    </source>
</reference>
<name>A0A9P7JGU7_9AGAM</name>
<dbReference type="EMBL" id="JABBWG010000124">
    <property type="protein sequence ID" value="KAG1800068.1"/>
    <property type="molecule type" value="Genomic_DNA"/>
</dbReference>
<dbReference type="Proteomes" id="UP000807769">
    <property type="component" value="Unassembled WGS sequence"/>
</dbReference>
<dbReference type="EMBL" id="JABBWG010000006">
    <property type="protein sequence ID" value="KAG1821828.1"/>
    <property type="molecule type" value="Genomic_DNA"/>
</dbReference>